<keyword evidence="2" id="KW-1185">Reference proteome</keyword>
<accession>A0ABV3ZJ71</accession>
<organism evidence="1 2">
    <name type="scientific">Danxiaibacter flavus</name>
    <dbReference type="NCBI Taxonomy" id="3049108"/>
    <lineage>
        <taxon>Bacteria</taxon>
        <taxon>Pseudomonadati</taxon>
        <taxon>Bacteroidota</taxon>
        <taxon>Chitinophagia</taxon>
        <taxon>Chitinophagales</taxon>
        <taxon>Chitinophagaceae</taxon>
        <taxon>Danxiaibacter</taxon>
    </lineage>
</organism>
<dbReference type="RefSeq" id="WP_369330967.1">
    <property type="nucleotide sequence ID" value="NZ_JAULBC010000006.1"/>
</dbReference>
<proteinExistence type="predicted"/>
<reference evidence="1 2" key="1">
    <citation type="submission" date="2023-07" db="EMBL/GenBank/DDBJ databases">
        <authorList>
            <person name="Lian W.-H."/>
        </authorList>
    </citation>
    <scope>NUCLEOTIDE SEQUENCE [LARGE SCALE GENOMIC DNA]</scope>
    <source>
        <strain evidence="1 2">SYSU DXS3180</strain>
    </source>
</reference>
<evidence type="ECO:0000313" key="2">
    <source>
        <dbReference type="Proteomes" id="UP001560573"/>
    </source>
</evidence>
<evidence type="ECO:0000313" key="1">
    <source>
        <dbReference type="EMBL" id="MEX6689560.1"/>
    </source>
</evidence>
<dbReference type="Proteomes" id="UP001560573">
    <property type="component" value="Unassembled WGS sequence"/>
</dbReference>
<gene>
    <name evidence="1" type="ORF">QTN47_18775</name>
</gene>
<protein>
    <submittedName>
        <fullName evidence="1">Uncharacterized protein</fullName>
    </submittedName>
</protein>
<name>A0ABV3ZJ71_9BACT</name>
<dbReference type="EMBL" id="JAULBC010000006">
    <property type="protein sequence ID" value="MEX6689560.1"/>
    <property type="molecule type" value="Genomic_DNA"/>
</dbReference>
<sequence>MKTQYQIECNIRITDGYVELARFQISDSKEDALELFSQLKGALIAEKPTPAIRMHLVDTGQPLETVLAARYCTLCEAKDNFEIITKETFRAINIG</sequence>
<comment type="caution">
    <text evidence="1">The sequence shown here is derived from an EMBL/GenBank/DDBJ whole genome shotgun (WGS) entry which is preliminary data.</text>
</comment>